<evidence type="ECO:0000256" key="11">
    <source>
        <dbReference type="ARBA" id="ARBA00023310"/>
    </source>
</evidence>
<comment type="similarity">
    <text evidence="2">Belongs to the ATPase A chain family.</text>
</comment>
<keyword evidence="4" id="KW-0813">Transport</keyword>
<proteinExistence type="inferred from homology"/>
<keyword evidence="6 13" id="KW-0812">Transmembrane</keyword>
<keyword evidence="7" id="KW-0375">Hydrogen ion transport</keyword>
<sequence length="243" mass="26604">MSLHTFLIASPMEQFEIYPIISLNLVLNNVIFYFIIASTISILLATAHRGEIVATWWGILTESLYRTVLKTVEDYIGTKSAVYFPLLYTVFHIILFSNLLGLTPYSTTATAELVITLSLSFTLIIGAVLLGSFTHGSLLFAAFLPSGTPLALIPAMVLLEAIATLTKVLSLGLRLGINMTVGHILAKTIIGFIYAAYLDGTSLLILVLPVFLLALFLALEVLICYIQAYIFVFIVCLAIKDFS</sequence>
<evidence type="ECO:0000256" key="4">
    <source>
        <dbReference type="ARBA" id="ARBA00022448"/>
    </source>
</evidence>
<dbReference type="InterPro" id="IPR045083">
    <property type="entry name" value="ATP_synth_F0_asu_bact/mt"/>
</dbReference>
<feature type="transmembrane region" description="Helical" evidence="13">
    <location>
        <begin position="139"/>
        <end position="163"/>
    </location>
</feature>
<geneLocation type="mitochondrion" evidence="14"/>
<evidence type="ECO:0000256" key="8">
    <source>
        <dbReference type="ARBA" id="ARBA00022989"/>
    </source>
</evidence>
<keyword evidence="9" id="KW-0406">Ion transport</keyword>
<dbReference type="GeneID" id="40506619"/>
<evidence type="ECO:0000256" key="13">
    <source>
        <dbReference type="SAM" id="Phobius"/>
    </source>
</evidence>
<accession>A0A4P8NP93</accession>
<dbReference type="RefSeq" id="YP_009659075.1">
    <property type="nucleotide sequence ID" value="NC_042880.1"/>
</dbReference>
<dbReference type="GO" id="GO:0045259">
    <property type="term" value="C:proton-transporting ATP synthase complex"/>
    <property type="evidence" value="ECO:0007669"/>
    <property type="project" value="UniProtKB-KW"/>
</dbReference>
<dbReference type="PRINTS" id="PR00123">
    <property type="entry name" value="ATPASEA"/>
</dbReference>
<dbReference type="PANTHER" id="PTHR11410">
    <property type="entry name" value="ATP SYNTHASE SUBUNIT A"/>
    <property type="match status" value="1"/>
</dbReference>
<dbReference type="InterPro" id="IPR035908">
    <property type="entry name" value="F0_ATP_A_sf"/>
</dbReference>
<evidence type="ECO:0000256" key="2">
    <source>
        <dbReference type="ARBA" id="ARBA00006810"/>
    </source>
</evidence>
<dbReference type="InterPro" id="IPR000568">
    <property type="entry name" value="ATP_synth_F0_asu"/>
</dbReference>
<evidence type="ECO:0000256" key="5">
    <source>
        <dbReference type="ARBA" id="ARBA00022547"/>
    </source>
</evidence>
<dbReference type="GO" id="GO:0046933">
    <property type="term" value="F:proton-transporting ATP synthase activity, rotational mechanism"/>
    <property type="evidence" value="ECO:0007669"/>
    <property type="project" value="TreeGrafter"/>
</dbReference>
<keyword evidence="11" id="KW-0066">ATP synthesis</keyword>
<evidence type="ECO:0000256" key="7">
    <source>
        <dbReference type="ARBA" id="ARBA00022781"/>
    </source>
</evidence>
<dbReference type="Gene3D" id="1.20.120.220">
    <property type="entry name" value="ATP synthase, F0 complex, subunit A"/>
    <property type="match status" value="1"/>
</dbReference>
<feature type="transmembrane region" description="Helical" evidence="13">
    <location>
        <begin position="20"/>
        <end position="45"/>
    </location>
</feature>
<evidence type="ECO:0000256" key="3">
    <source>
        <dbReference type="ARBA" id="ARBA00021312"/>
    </source>
</evidence>
<keyword evidence="10 13" id="KW-0472">Membrane</keyword>
<feature type="transmembrane region" description="Helical" evidence="13">
    <location>
        <begin position="113"/>
        <end position="133"/>
    </location>
</feature>
<keyword evidence="5" id="KW-0138">CF(0)</keyword>
<dbReference type="AlphaFoldDB" id="A0A4P8NP93"/>
<reference evidence="14" key="1">
    <citation type="journal article" date="2018" name="BMC Evol. Biol.">
        <title>The linear mitochondrial genome of the quarantine chytrid Synchytrium endobioticum; insights into the evolution and recent history of an obligate biotrophic plant pathogen.</title>
        <authorList>
            <person name="van de Vossenberg B.T.L.H."/>
            <person name="Brankovics B."/>
            <person name="Nguyen H.D.T."/>
            <person name="van Gent-Pelzer M.P.E."/>
            <person name="Smith D."/>
            <person name="Dadej K."/>
            <person name="Przetakiewicz J."/>
            <person name="Kreuze J.F."/>
            <person name="Boerma M."/>
            <person name="van Leeuwen G.C.M."/>
            <person name="Andre Levesque C."/>
            <person name="van der Lee T.A.J."/>
        </authorList>
    </citation>
    <scope>NUCLEOTIDE SEQUENCE</scope>
    <source>
        <strain evidence="14">CBS 675.73</strain>
    </source>
</reference>
<evidence type="ECO:0000256" key="1">
    <source>
        <dbReference type="ARBA" id="ARBA00004448"/>
    </source>
</evidence>
<evidence type="ECO:0000256" key="12">
    <source>
        <dbReference type="RuleBase" id="RU004450"/>
    </source>
</evidence>
<dbReference type="GO" id="GO:0005743">
    <property type="term" value="C:mitochondrial inner membrane"/>
    <property type="evidence" value="ECO:0007669"/>
    <property type="project" value="UniProtKB-SubCell"/>
</dbReference>
<dbReference type="SUPFAM" id="SSF81336">
    <property type="entry name" value="F1F0 ATP synthase subunit A"/>
    <property type="match status" value="1"/>
</dbReference>
<name>A0A4P8NP93_9FUNG</name>
<dbReference type="Pfam" id="PF00119">
    <property type="entry name" value="ATP-synt_A"/>
    <property type="match status" value="1"/>
</dbReference>
<feature type="transmembrane region" description="Helical" evidence="13">
    <location>
        <begin position="203"/>
        <end position="236"/>
    </location>
</feature>
<protein>
    <recommendedName>
        <fullName evidence="3 12">ATP synthase subunit a</fullName>
    </recommendedName>
</protein>
<evidence type="ECO:0000256" key="6">
    <source>
        <dbReference type="ARBA" id="ARBA00022692"/>
    </source>
</evidence>
<feature type="transmembrane region" description="Helical" evidence="13">
    <location>
        <begin position="81"/>
        <end position="101"/>
    </location>
</feature>
<evidence type="ECO:0000256" key="10">
    <source>
        <dbReference type="ARBA" id="ARBA00023136"/>
    </source>
</evidence>
<evidence type="ECO:0000313" key="14">
    <source>
        <dbReference type="EMBL" id="QCQ69073.1"/>
    </source>
</evidence>
<dbReference type="NCBIfam" id="TIGR01131">
    <property type="entry name" value="ATP_synt_6_or_A"/>
    <property type="match status" value="1"/>
</dbReference>
<dbReference type="PANTHER" id="PTHR11410:SF0">
    <property type="entry name" value="ATP SYNTHASE SUBUNIT A"/>
    <property type="match status" value="1"/>
</dbReference>
<organism evidence="14">
    <name type="scientific">Chytriomyces confervae</name>
    <dbReference type="NCBI Taxonomy" id="246404"/>
    <lineage>
        <taxon>Eukaryota</taxon>
        <taxon>Fungi</taxon>
        <taxon>Fungi incertae sedis</taxon>
        <taxon>Chytridiomycota</taxon>
        <taxon>Chytridiomycota incertae sedis</taxon>
        <taxon>Chytridiomycetes</taxon>
        <taxon>Chytridiales</taxon>
        <taxon>Chytriomycetaceae</taxon>
        <taxon>Chytriomyces</taxon>
    </lineage>
</organism>
<dbReference type="CDD" id="cd00310">
    <property type="entry name" value="ATP-synt_Fo_a_6"/>
    <property type="match status" value="1"/>
</dbReference>
<keyword evidence="14" id="KW-0496">Mitochondrion</keyword>
<evidence type="ECO:0000256" key="9">
    <source>
        <dbReference type="ARBA" id="ARBA00023065"/>
    </source>
</evidence>
<comment type="subcellular location">
    <subcellularLocation>
        <location evidence="1 12">Mitochondrion inner membrane</location>
        <topology evidence="1 12">Multi-pass membrane protein</topology>
    </subcellularLocation>
</comment>
<dbReference type="EMBL" id="MK292704">
    <property type="protein sequence ID" value="QCQ69073.1"/>
    <property type="molecule type" value="Genomic_DNA"/>
</dbReference>
<keyword evidence="8 13" id="KW-1133">Transmembrane helix</keyword>
<gene>
    <name evidence="14" type="primary">atp6</name>
</gene>